<evidence type="ECO:0000313" key="2">
    <source>
        <dbReference type="Proteomes" id="UP000492821"/>
    </source>
</evidence>
<dbReference type="WBParaSite" id="Pan_g13465.t1">
    <property type="protein sequence ID" value="Pan_g13465.t1"/>
    <property type="gene ID" value="Pan_g13465"/>
</dbReference>
<name>A0A7E4ZRW1_PANRE</name>
<protein>
    <submittedName>
        <fullName evidence="3">Saposin B-type domain-containing protein</fullName>
    </submittedName>
</protein>
<feature type="signal peptide" evidence="1">
    <location>
        <begin position="1"/>
        <end position="18"/>
    </location>
</feature>
<organism evidence="2 3">
    <name type="scientific">Panagrellus redivivus</name>
    <name type="common">Microworm</name>
    <dbReference type="NCBI Taxonomy" id="6233"/>
    <lineage>
        <taxon>Eukaryota</taxon>
        <taxon>Metazoa</taxon>
        <taxon>Ecdysozoa</taxon>
        <taxon>Nematoda</taxon>
        <taxon>Chromadorea</taxon>
        <taxon>Rhabditida</taxon>
        <taxon>Tylenchina</taxon>
        <taxon>Panagrolaimomorpha</taxon>
        <taxon>Panagrolaimoidea</taxon>
        <taxon>Panagrolaimidae</taxon>
        <taxon>Panagrellus</taxon>
    </lineage>
</organism>
<sequence length="100" mass="10569">MNTATVFIFAALTAVAFSDPDPCAGCLANMADIRAEVGNDGKGASVEDLLIALDHACKKRFPNHLRECYDSAAFPAVSVRAFLNAGLSNQEICEAASWCS</sequence>
<evidence type="ECO:0000313" key="3">
    <source>
        <dbReference type="WBParaSite" id="Pan_g13465.t1"/>
    </source>
</evidence>
<evidence type="ECO:0000256" key="1">
    <source>
        <dbReference type="SAM" id="SignalP"/>
    </source>
</evidence>
<dbReference type="InterPro" id="IPR011001">
    <property type="entry name" value="Saposin-like"/>
</dbReference>
<dbReference type="SUPFAM" id="SSF47862">
    <property type="entry name" value="Saposin"/>
    <property type="match status" value="1"/>
</dbReference>
<feature type="chain" id="PRO_5028852397" evidence="1">
    <location>
        <begin position="19"/>
        <end position="100"/>
    </location>
</feature>
<reference evidence="3" key="2">
    <citation type="submission" date="2020-10" db="UniProtKB">
        <authorList>
            <consortium name="WormBaseParasite"/>
        </authorList>
    </citation>
    <scope>IDENTIFICATION</scope>
</reference>
<dbReference type="Proteomes" id="UP000492821">
    <property type="component" value="Unassembled WGS sequence"/>
</dbReference>
<proteinExistence type="predicted"/>
<keyword evidence="1" id="KW-0732">Signal</keyword>
<dbReference type="AlphaFoldDB" id="A0A7E4ZRW1"/>
<reference evidence="2" key="1">
    <citation type="journal article" date="2013" name="Genetics">
        <title>The draft genome and transcriptome of Panagrellus redivivus are shaped by the harsh demands of a free-living lifestyle.</title>
        <authorList>
            <person name="Srinivasan J."/>
            <person name="Dillman A.R."/>
            <person name="Macchietto M.G."/>
            <person name="Heikkinen L."/>
            <person name="Lakso M."/>
            <person name="Fracchia K.M."/>
            <person name="Antoshechkin I."/>
            <person name="Mortazavi A."/>
            <person name="Wong G."/>
            <person name="Sternberg P.W."/>
        </authorList>
    </citation>
    <scope>NUCLEOTIDE SEQUENCE [LARGE SCALE GENOMIC DNA]</scope>
    <source>
        <strain evidence="2">MT8872</strain>
    </source>
</reference>
<accession>A0A7E4ZRW1</accession>
<keyword evidence="2" id="KW-1185">Reference proteome</keyword>